<gene>
    <name evidence="1" type="ORF">RhiirA4_462263</name>
</gene>
<accession>A0A2I1GKJ5</accession>
<name>A0A2I1GKJ5_9GLOM</name>
<dbReference type="Proteomes" id="UP000234323">
    <property type="component" value="Unassembled WGS sequence"/>
</dbReference>
<evidence type="ECO:0008006" key="3">
    <source>
        <dbReference type="Google" id="ProtNLM"/>
    </source>
</evidence>
<protein>
    <recommendedName>
        <fullName evidence="3">DNA-directed DNA polymerase</fullName>
    </recommendedName>
</protein>
<sequence>MYLNEDSSHYVSALGMFNDFLYKSSGVELKLMTDMDKYLMVKKGICEGMTMASHHFAKANNSKYPDYNPGKPTSWILYDDMNALYSGVITQYMPTEILEKFGMKITKIHNALKFRYIEKNICKCKIAKANGDEFGIMYYKLKNNAIFDKQMENIRKHMREGITAIYMLKETEDIYKDQVERPDIFDFNYSGDLFLMKNKTKGEAIWQNVSLKPKIYSILPVEHNPYTLEDPDAEDPKKKHGI</sequence>
<proteinExistence type="predicted"/>
<comment type="caution">
    <text evidence="1">The sequence shown here is derived from an EMBL/GenBank/DDBJ whole genome shotgun (WGS) entry which is preliminary data.</text>
</comment>
<evidence type="ECO:0000313" key="1">
    <source>
        <dbReference type="EMBL" id="PKY47156.1"/>
    </source>
</evidence>
<organism evidence="1 2">
    <name type="scientific">Rhizophagus irregularis</name>
    <dbReference type="NCBI Taxonomy" id="588596"/>
    <lineage>
        <taxon>Eukaryota</taxon>
        <taxon>Fungi</taxon>
        <taxon>Fungi incertae sedis</taxon>
        <taxon>Mucoromycota</taxon>
        <taxon>Glomeromycotina</taxon>
        <taxon>Glomeromycetes</taxon>
        <taxon>Glomerales</taxon>
        <taxon>Glomeraceae</taxon>
        <taxon>Rhizophagus</taxon>
    </lineage>
</organism>
<dbReference type="AlphaFoldDB" id="A0A2I1GKJ5"/>
<reference evidence="1 2" key="1">
    <citation type="submission" date="2015-10" db="EMBL/GenBank/DDBJ databases">
        <title>Genome analyses suggest a sexual origin of heterokaryosis in a supposedly ancient asexual fungus.</title>
        <authorList>
            <person name="Ropars J."/>
            <person name="Sedzielewska K."/>
            <person name="Noel J."/>
            <person name="Charron P."/>
            <person name="Farinelli L."/>
            <person name="Marton T."/>
            <person name="Kruger M."/>
            <person name="Pelin A."/>
            <person name="Brachmann A."/>
            <person name="Corradi N."/>
        </authorList>
    </citation>
    <scope>NUCLEOTIDE SEQUENCE [LARGE SCALE GENOMIC DNA]</scope>
    <source>
        <strain evidence="1 2">A4</strain>
    </source>
</reference>
<dbReference type="EMBL" id="LLXI01000522">
    <property type="protein sequence ID" value="PKY47156.1"/>
    <property type="molecule type" value="Genomic_DNA"/>
</dbReference>
<keyword evidence="2" id="KW-1185">Reference proteome</keyword>
<evidence type="ECO:0000313" key="2">
    <source>
        <dbReference type="Proteomes" id="UP000234323"/>
    </source>
</evidence>